<evidence type="ECO:0008006" key="3">
    <source>
        <dbReference type="Google" id="ProtNLM"/>
    </source>
</evidence>
<proteinExistence type="predicted"/>
<evidence type="ECO:0000313" key="1">
    <source>
        <dbReference type="EMBL" id="KAL1894725.1"/>
    </source>
</evidence>
<dbReference type="Gene3D" id="3.30.70.100">
    <property type="match status" value="2"/>
</dbReference>
<comment type="caution">
    <text evidence="1">The sequence shown here is derived from an EMBL/GenBank/DDBJ whole genome shotgun (WGS) entry which is preliminary data.</text>
</comment>
<protein>
    <recommendedName>
        <fullName evidence="3">ABM domain-containing protein</fullName>
    </recommendedName>
</protein>
<reference evidence="1 2" key="1">
    <citation type="journal article" date="2024" name="IMA Fungus">
        <title>IMA Genome - F19 : A genome assembly and annotation guide to empower mycologists, including annotated draft genome sequences of Ceratocystis pirilliformis, Diaporthe australafricana, Fusarium ophioides, Paecilomyces lecythidis, and Sporothrix stenoceras.</title>
        <authorList>
            <person name="Aylward J."/>
            <person name="Wilson A.M."/>
            <person name="Visagie C.M."/>
            <person name="Spraker J."/>
            <person name="Barnes I."/>
            <person name="Buitendag C."/>
            <person name="Ceriani C."/>
            <person name="Del Mar Angel L."/>
            <person name="du Plessis D."/>
            <person name="Fuchs T."/>
            <person name="Gasser K."/>
            <person name="Kramer D."/>
            <person name="Li W."/>
            <person name="Munsamy K."/>
            <person name="Piso A."/>
            <person name="Price J.L."/>
            <person name="Sonnekus B."/>
            <person name="Thomas C."/>
            <person name="van der Nest A."/>
            <person name="van Dijk A."/>
            <person name="van Heerden A."/>
            <person name="van Vuuren N."/>
            <person name="Yilmaz N."/>
            <person name="Duong T.A."/>
            <person name="van der Merwe N.A."/>
            <person name="Wingfield M.J."/>
            <person name="Wingfield B.D."/>
        </authorList>
    </citation>
    <scope>NUCLEOTIDE SEQUENCE [LARGE SCALE GENOMIC DNA]</scope>
    <source>
        <strain evidence="1 2">CMW 5346</strain>
    </source>
</reference>
<dbReference type="InterPro" id="IPR011008">
    <property type="entry name" value="Dimeric_a/b-barrel"/>
</dbReference>
<dbReference type="SUPFAM" id="SSF54909">
    <property type="entry name" value="Dimeric alpha+beta barrel"/>
    <property type="match status" value="1"/>
</dbReference>
<evidence type="ECO:0000313" key="2">
    <source>
        <dbReference type="Proteomes" id="UP001583186"/>
    </source>
</evidence>
<name>A0ABR3Z366_9PEZI</name>
<gene>
    <name evidence="1" type="ORF">Sste5346_005700</name>
</gene>
<dbReference type="EMBL" id="JAWCUI010000031">
    <property type="protein sequence ID" value="KAL1894725.1"/>
    <property type="molecule type" value="Genomic_DNA"/>
</dbReference>
<accession>A0ABR3Z366</accession>
<dbReference type="PANTHER" id="PTHR42052:SF1">
    <property type="entry name" value="ABM DOMAIN-CONTAINING PROTEIN"/>
    <property type="match status" value="1"/>
</dbReference>
<keyword evidence="2" id="KW-1185">Reference proteome</keyword>
<organism evidence="1 2">
    <name type="scientific">Sporothrix stenoceras</name>
    <dbReference type="NCBI Taxonomy" id="5173"/>
    <lineage>
        <taxon>Eukaryota</taxon>
        <taxon>Fungi</taxon>
        <taxon>Dikarya</taxon>
        <taxon>Ascomycota</taxon>
        <taxon>Pezizomycotina</taxon>
        <taxon>Sordariomycetes</taxon>
        <taxon>Sordariomycetidae</taxon>
        <taxon>Ophiostomatales</taxon>
        <taxon>Ophiostomataceae</taxon>
        <taxon>Sporothrix</taxon>
    </lineage>
</organism>
<dbReference type="PANTHER" id="PTHR42052">
    <property type="entry name" value="ABM DOMAIN-CONTAINING PROTEIN"/>
    <property type="match status" value="1"/>
</dbReference>
<sequence>MTVTEFGVTKGSGESFTPEFRSAVEAALASQTKWLKIDPAATGANPTTGSRAWLLQQIEDPASVLLAATWTTVDQHTEWATTDPDRDTLLPAIGKHLYQPKGDDDPAKPVILVHTEGDVFTNAGEPIPEGKRALLDSPVISVTRMYVTAGKKAEFEKALNDTKGLIEGYTSPNIVRGAWRVDKEKDAATGEDKEEYVLVAGWESREAHYAIADTDIGPKLAAFTSLLDGRDSKHYKRLL</sequence>
<dbReference type="Proteomes" id="UP001583186">
    <property type="component" value="Unassembled WGS sequence"/>
</dbReference>